<dbReference type="PANTHER" id="PTHR11963">
    <property type="entry name" value="LEUCINE AMINOPEPTIDASE-RELATED"/>
    <property type="match status" value="1"/>
</dbReference>
<comment type="cofactor">
    <cofactor evidence="8">
        <name>Mn(2+)</name>
        <dbReference type="ChEBI" id="CHEBI:29035"/>
    </cofactor>
    <text evidence="8">Binds 2 manganese ions per subunit.</text>
</comment>
<keyword evidence="8" id="KW-0479">Metal-binding</keyword>
<dbReference type="SUPFAM" id="SSF52949">
    <property type="entry name" value="Macro domain-like"/>
    <property type="match status" value="1"/>
</dbReference>
<dbReference type="EC" id="3.4.11.10" evidence="8"/>
<keyword evidence="6 8" id="KW-0378">Hydrolase</keyword>
<evidence type="ECO:0000256" key="8">
    <source>
        <dbReference type="HAMAP-Rule" id="MF_00181"/>
    </source>
</evidence>
<feature type="active site" evidence="8">
    <location>
        <position position="277"/>
    </location>
</feature>
<dbReference type="EMBL" id="CP036526">
    <property type="protein sequence ID" value="QDT13708.1"/>
    <property type="molecule type" value="Genomic_DNA"/>
</dbReference>
<feature type="binding site" evidence="8">
    <location>
        <position position="270"/>
    </location>
    <ligand>
        <name>Mn(2+)</name>
        <dbReference type="ChEBI" id="CHEBI:29035"/>
        <label>2</label>
    </ligand>
</feature>
<dbReference type="EC" id="3.4.11.1" evidence="8"/>
<keyword evidence="11" id="KW-1185">Reference proteome</keyword>
<evidence type="ECO:0000259" key="9">
    <source>
        <dbReference type="PROSITE" id="PS00631"/>
    </source>
</evidence>
<comment type="catalytic activity">
    <reaction evidence="2 8">
        <text>Release of an N-terminal amino acid, preferentially leucine, but not glutamic or aspartic acids.</text>
        <dbReference type="EC" id="3.4.11.10"/>
    </reaction>
</comment>
<dbReference type="Pfam" id="PF02789">
    <property type="entry name" value="Peptidase_M17_N"/>
    <property type="match status" value="1"/>
</dbReference>
<dbReference type="Pfam" id="PF00883">
    <property type="entry name" value="Peptidase_M17"/>
    <property type="match status" value="1"/>
</dbReference>
<dbReference type="GO" id="GO:0006508">
    <property type="term" value="P:proteolysis"/>
    <property type="evidence" value="ECO:0007669"/>
    <property type="project" value="UniProtKB-KW"/>
</dbReference>
<accession>A0A517P2Y2</accession>
<dbReference type="PROSITE" id="PS00631">
    <property type="entry name" value="CYTOSOL_AP"/>
    <property type="match status" value="1"/>
</dbReference>
<name>A0A517P2Y2_9BACT</name>
<dbReference type="AlphaFoldDB" id="A0A517P2Y2"/>
<dbReference type="NCBIfam" id="NF002073">
    <property type="entry name" value="PRK00913.1-2"/>
    <property type="match status" value="1"/>
</dbReference>
<reference evidence="10 11" key="1">
    <citation type="submission" date="2019-02" db="EMBL/GenBank/DDBJ databases">
        <title>Deep-cultivation of Planctomycetes and their phenomic and genomic characterization uncovers novel biology.</title>
        <authorList>
            <person name="Wiegand S."/>
            <person name="Jogler M."/>
            <person name="Boedeker C."/>
            <person name="Pinto D."/>
            <person name="Vollmers J."/>
            <person name="Rivas-Marin E."/>
            <person name="Kohn T."/>
            <person name="Peeters S.H."/>
            <person name="Heuer A."/>
            <person name="Rast P."/>
            <person name="Oberbeckmann S."/>
            <person name="Bunk B."/>
            <person name="Jeske O."/>
            <person name="Meyerdierks A."/>
            <person name="Storesund J.E."/>
            <person name="Kallscheuer N."/>
            <person name="Luecker S."/>
            <person name="Lage O.M."/>
            <person name="Pohl T."/>
            <person name="Merkel B.J."/>
            <person name="Hornburger P."/>
            <person name="Mueller R.-W."/>
            <person name="Bruemmer F."/>
            <person name="Labrenz M."/>
            <person name="Spormann A.M."/>
            <person name="Op den Camp H."/>
            <person name="Overmann J."/>
            <person name="Amann R."/>
            <person name="Jetten M.S.M."/>
            <person name="Mascher T."/>
            <person name="Medema M.H."/>
            <person name="Devos D.P."/>
            <person name="Kaster A.-K."/>
            <person name="Ovreas L."/>
            <person name="Rohde M."/>
            <person name="Galperin M.Y."/>
            <person name="Jogler C."/>
        </authorList>
    </citation>
    <scope>NUCLEOTIDE SEQUENCE [LARGE SCALE GENOMIC DNA]</scope>
    <source>
        <strain evidence="10 11">K23_9</strain>
    </source>
</reference>
<gene>
    <name evidence="8 10" type="primary">pepA</name>
    <name evidence="10" type="ORF">K239x_57280</name>
</gene>
<evidence type="ECO:0000256" key="5">
    <source>
        <dbReference type="ARBA" id="ARBA00022670"/>
    </source>
</evidence>
<dbReference type="CDD" id="cd00433">
    <property type="entry name" value="Peptidase_M17"/>
    <property type="match status" value="1"/>
</dbReference>
<evidence type="ECO:0000256" key="7">
    <source>
        <dbReference type="ARBA" id="ARBA00023211"/>
    </source>
</evidence>
<feature type="active site" evidence="8">
    <location>
        <position position="351"/>
    </location>
</feature>
<keyword evidence="4 8" id="KW-0031">Aminopeptidase</keyword>
<dbReference type="InterPro" id="IPR023042">
    <property type="entry name" value="Peptidase_M17_leu_NH2_pept"/>
</dbReference>
<protein>
    <recommendedName>
        <fullName evidence="8">Probable cytosol aminopeptidase</fullName>
        <ecNumber evidence="8">3.4.11.1</ecNumber>
    </recommendedName>
    <alternativeName>
        <fullName evidence="8">Leucine aminopeptidase</fullName>
        <shortName evidence="8">LAP</shortName>
        <ecNumber evidence="8">3.4.11.10</ecNumber>
    </alternativeName>
    <alternativeName>
        <fullName evidence="8">Leucyl aminopeptidase</fullName>
    </alternativeName>
</protein>
<dbReference type="Proteomes" id="UP000319817">
    <property type="component" value="Chromosome"/>
</dbReference>
<evidence type="ECO:0000313" key="10">
    <source>
        <dbReference type="EMBL" id="QDT13708.1"/>
    </source>
</evidence>
<feature type="domain" description="Cytosol aminopeptidase" evidence="9">
    <location>
        <begin position="345"/>
        <end position="352"/>
    </location>
</feature>
<feature type="binding site" evidence="8">
    <location>
        <position position="265"/>
    </location>
    <ligand>
        <name>Mn(2+)</name>
        <dbReference type="ChEBI" id="CHEBI:29035"/>
        <label>2</label>
    </ligand>
</feature>
<keyword evidence="8" id="KW-0963">Cytoplasm</keyword>
<feature type="binding site" evidence="8">
    <location>
        <position position="347"/>
    </location>
    <ligand>
        <name>Mn(2+)</name>
        <dbReference type="ChEBI" id="CHEBI:29035"/>
        <label>1</label>
    </ligand>
</feature>
<comment type="subcellular location">
    <subcellularLocation>
        <location evidence="8">Cytoplasm</location>
    </subcellularLocation>
</comment>
<proteinExistence type="inferred from homology"/>
<dbReference type="GO" id="GO:0030145">
    <property type="term" value="F:manganese ion binding"/>
    <property type="evidence" value="ECO:0007669"/>
    <property type="project" value="UniProtKB-UniRule"/>
</dbReference>
<keyword evidence="5 8" id="KW-0645">Protease</keyword>
<dbReference type="HAMAP" id="MF_00181">
    <property type="entry name" value="Cytosol_peptidase_M17"/>
    <property type="match status" value="1"/>
</dbReference>
<sequence length="497" mass="52474">MLPRLPFPQPRLGIATDPTTQDCDVLIVGITTASQVSGSFKRIDEVGGGWISKLLDAGKVSGKEGEMTLIASPNKVSAAMVLLVGLGDQDQLALVEVARDKMFRASAAAIRKLIDKDQERIVVALPECCDRSVHDVVVSGVLFALEGEAIYRSEPVIKVPAAIDFVGIDQAAIDRGVAIGESMNQTRRLVNEPPSVIYPESFAARAVELGESVGLDVEVWDKERLEKENCRAMLAVGAASPKSPRLVILRHNGGGDEAPLALVGKGVTFDSGGLSLKPSEGMKAMKCDMAGAATVVGVMHAIAKLGIKRNVIGYCGLAENMVSGDSYKLGDVIKTRNGKTIEILNTDAEGRVVLADTLDVAIESKPAAMVDLATLTGACLVALGKEVAGLMTNDQTVCDAVAAAANAEGEPVWQLPMFELYDEKIKSKVADIRNIGDARWGGAITAAKFLENFVGDTPWVHIDIAGPAFADAPLAHRDAGATGALVRSLVRWIETVS</sequence>
<dbReference type="GO" id="GO:0070006">
    <property type="term" value="F:metalloaminopeptidase activity"/>
    <property type="evidence" value="ECO:0007669"/>
    <property type="project" value="InterPro"/>
</dbReference>
<evidence type="ECO:0000256" key="6">
    <source>
        <dbReference type="ARBA" id="ARBA00022801"/>
    </source>
</evidence>
<comment type="catalytic activity">
    <reaction evidence="1 8">
        <text>Release of an N-terminal amino acid, Xaa-|-Yaa-, in which Xaa is preferably Leu, but may be other amino acids including Pro although not Arg or Lys, and Yaa may be Pro. Amino acid amides and methyl esters are also readily hydrolyzed, but rates on arylamides are exceedingly low.</text>
        <dbReference type="EC" id="3.4.11.1"/>
    </reaction>
</comment>
<organism evidence="10 11">
    <name type="scientific">Stieleria marina</name>
    <dbReference type="NCBI Taxonomy" id="1930275"/>
    <lineage>
        <taxon>Bacteria</taxon>
        <taxon>Pseudomonadati</taxon>
        <taxon>Planctomycetota</taxon>
        <taxon>Planctomycetia</taxon>
        <taxon>Pirellulales</taxon>
        <taxon>Pirellulaceae</taxon>
        <taxon>Stieleria</taxon>
    </lineage>
</organism>
<dbReference type="SUPFAM" id="SSF53187">
    <property type="entry name" value="Zn-dependent exopeptidases"/>
    <property type="match status" value="1"/>
</dbReference>
<dbReference type="Gene3D" id="3.40.220.10">
    <property type="entry name" value="Leucine Aminopeptidase, subunit E, domain 1"/>
    <property type="match status" value="1"/>
</dbReference>
<dbReference type="InterPro" id="IPR008283">
    <property type="entry name" value="Peptidase_M17_N"/>
</dbReference>
<feature type="binding site" evidence="8">
    <location>
        <position position="288"/>
    </location>
    <ligand>
        <name>Mn(2+)</name>
        <dbReference type="ChEBI" id="CHEBI:29035"/>
        <label>2</label>
    </ligand>
</feature>
<evidence type="ECO:0000256" key="2">
    <source>
        <dbReference type="ARBA" id="ARBA00000967"/>
    </source>
</evidence>
<dbReference type="Gene3D" id="3.40.630.10">
    <property type="entry name" value="Zn peptidases"/>
    <property type="match status" value="1"/>
</dbReference>
<dbReference type="InterPro" id="IPR043472">
    <property type="entry name" value="Macro_dom-like"/>
</dbReference>
<dbReference type="InterPro" id="IPR000819">
    <property type="entry name" value="Peptidase_M17_C"/>
</dbReference>
<dbReference type="RefSeq" id="WP_145421483.1">
    <property type="nucleotide sequence ID" value="NZ_CP036526.1"/>
</dbReference>
<evidence type="ECO:0000256" key="4">
    <source>
        <dbReference type="ARBA" id="ARBA00022438"/>
    </source>
</evidence>
<feature type="binding site" evidence="8">
    <location>
        <position position="349"/>
    </location>
    <ligand>
        <name>Mn(2+)</name>
        <dbReference type="ChEBI" id="CHEBI:29035"/>
        <label>2</label>
    </ligand>
</feature>
<dbReference type="PANTHER" id="PTHR11963:SF23">
    <property type="entry name" value="CYTOSOL AMINOPEPTIDASE"/>
    <property type="match status" value="1"/>
</dbReference>
<dbReference type="InterPro" id="IPR011356">
    <property type="entry name" value="Leucine_aapep/pepB"/>
</dbReference>
<evidence type="ECO:0000256" key="1">
    <source>
        <dbReference type="ARBA" id="ARBA00000135"/>
    </source>
</evidence>
<feature type="binding site" evidence="8">
    <location>
        <position position="270"/>
    </location>
    <ligand>
        <name>Mn(2+)</name>
        <dbReference type="ChEBI" id="CHEBI:29035"/>
        <label>1</label>
    </ligand>
</feature>
<evidence type="ECO:0000313" key="11">
    <source>
        <dbReference type="Proteomes" id="UP000319817"/>
    </source>
</evidence>
<feature type="binding site" evidence="8">
    <location>
        <position position="349"/>
    </location>
    <ligand>
        <name>Mn(2+)</name>
        <dbReference type="ChEBI" id="CHEBI:29035"/>
        <label>1</label>
    </ligand>
</feature>
<evidence type="ECO:0000256" key="3">
    <source>
        <dbReference type="ARBA" id="ARBA00009528"/>
    </source>
</evidence>
<dbReference type="PRINTS" id="PR00481">
    <property type="entry name" value="LAMNOPPTDASE"/>
</dbReference>
<keyword evidence="7 8" id="KW-0464">Manganese</keyword>
<comment type="function">
    <text evidence="8">Presumably involved in the processing and regular turnover of intracellular proteins. Catalyzes the removal of unsubstituted N-terminal amino acids from various peptides.</text>
</comment>
<comment type="similarity">
    <text evidence="3 8">Belongs to the peptidase M17 family.</text>
</comment>
<dbReference type="OrthoDB" id="9809354at2"/>
<dbReference type="GO" id="GO:0005737">
    <property type="term" value="C:cytoplasm"/>
    <property type="evidence" value="ECO:0007669"/>
    <property type="project" value="UniProtKB-SubCell"/>
</dbReference>